<keyword evidence="2" id="KW-1185">Reference proteome</keyword>
<gene>
    <name evidence="1" type="ORF">ACFR9S_10210</name>
</gene>
<sequence>MEPRRVAGGGLLVAGLLSYGVGIYVPYPGRAFSLTAVMVGIVLVATGDGPRSEGEP</sequence>
<comment type="caution">
    <text evidence="1">The sequence shown here is derived from an EMBL/GenBank/DDBJ whole genome shotgun (WGS) entry which is preliminary data.</text>
</comment>
<name>A0ABD6B6Y7_9EURY</name>
<evidence type="ECO:0000313" key="1">
    <source>
        <dbReference type="EMBL" id="MFD1526663.1"/>
    </source>
</evidence>
<accession>A0ABD6B6Y7</accession>
<protein>
    <submittedName>
        <fullName evidence="1">Uncharacterized protein</fullName>
    </submittedName>
</protein>
<proteinExistence type="predicted"/>
<dbReference type="Proteomes" id="UP001597111">
    <property type="component" value="Unassembled WGS sequence"/>
</dbReference>
<evidence type="ECO:0000313" key="2">
    <source>
        <dbReference type="Proteomes" id="UP001597111"/>
    </source>
</evidence>
<reference evidence="1 2" key="1">
    <citation type="journal article" date="2019" name="Int. J. Syst. Evol. Microbiol.">
        <title>The Global Catalogue of Microorganisms (GCM) 10K type strain sequencing project: providing services to taxonomists for standard genome sequencing and annotation.</title>
        <authorList>
            <consortium name="The Broad Institute Genomics Platform"/>
            <consortium name="The Broad Institute Genome Sequencing Center for Infectious Disease"/>
            <person name="Wu L."/>
            <person name="Ma J."/>
        </authorList>
    </citation>
    <scope>NUCLEOTIDE SEQUENCE [LARGE SCALE GENOMIC DNA]</scope>
    <source>
        <strain evidence="1 2">CGMCC 1.12285</strain>
    </source>
</reference>
<dbReference type="AlphaFoldDB" id="A0ABD6B6Y7"/>
<dbReference type="EMBL" id="JBHUDH010000115">
    <property type="protein sequence ID" value="MFD1526663.1"/>
    <property type="molecule type" value="Genomic_DNA"/>
</dbReference>
<organism evidence="1 2">
    <name type="scientific">Halolamina salina</name>
    <dbReference type="NCBI Taxonomy" id="1220023"/>
    <lineage>
        <taxon>Archaea</taxon>
        <taxon>Methanobacteriati</taxon>
        <taxon>Methanobacteriota</taxon>
        <taxon>Stenosarchaea group</taxon>
        <taxon>Halobacteria</taxon>
        <taxon>Halobacteriales</taxon>
        <taxon>Haloferacaceae</taxon>
    </lineage>
</organism>
<dbReference type="RefSeq" id="WP_379732376.1">
    <property type="nucleotide sequence ID" value="NZ_JBHSWZ010000284.1"/>
</dbReference>